<sequence length="101" mass="11606">MLHAVAVARRKLRGLHPAVFLRKMLVGVVHHVAPYGNQFDVFGHVHRLQQFDQLLVCLVHQRQVQDHPVRPLQSPHLSFLPGEARLRMRAHRACRSAEEEG</sequence>
<name>A0A644Y2W6_9ZZZZ</name>
<gene>
    <name evidence="1" type="ORF">SDC9_68722</name>
</gene>
<organism evidence="1">
    <name type="scientific">bioreactor metagenome</name>
    <dbReference type="NCBI Taxonomy" id="1076179"/>
    <lineage>
        <taxon>unclassified sequences</taxon>
        <taxon>metagenomes</taxon>
        <taxon>ecological metagenomes</taxon>
    </lineage>
</organism>
<protein>
    <submittedName>
        <fullName evidence="1">Uncharacterized protein</fullName>
    </submittedName>
</protein>
<evidence type="ECO:0000313" key="1">
    <source>
        <dbReference type="EMBL" id="MPM22271.1"/>
    </source>
</evidence>
<proteinExistence type="predicted"/>
<dbReference type="EMBL" id="VSSQ01003771">
    <property type="protein sequence ID" value="MPM22271.1"/>
    <property type="molecule type" value="Genomic_DNA"/>
</dbReference>
<reference evidence="1" key="1">
    <citation type="submission" date="2019-08" db="EMBL/GenBank/DDBJ databases">
        <authorList>
            <person name="Kucharzyk K."/>
            <person name="Murdoch R.W."/>
            <person name="Higgins S."/>
            <person name="Loffler F."/>
        </authorList>
    </citation>
    <scope>NUCLEOTIDE SEQUENCE</scope>
</reference>
<accession>A0A644Y2W6</accession>
<comment type="caution">
    <text evidence="1">The sequence shown here is derived from an EMBL/GenBank/DDBJ whole genome shotgun (WGS) entry which is preliminary data.</text>
</comment>
<dbReference type="AlphaFoldDB" id="A0A644Y2W6"/>